<feature type="domain" description="Zinc-finger NAD-dependent DNA ligase C4-type" evidence="5">
    <location>
        <begin position="33"/>
        <end position="58"/>
    </location>
</feature>
<name>A0A0J9W6V4_PLAVI</name>
<feature type="domain" description="DisA/LigA helix-hairpin-helix motif" evidence="6">
    <location>
        <begin position="140"/>
        <end position="190"/>
    </location>
</feature>
<proteinExistence type="predicted"/>
<sequence length="192" mass="21908">MKVQVYKSGEIIPQILSVSAAEEVFPEFKQIMRCPSCLSYLEYRDEGEKIQYCMNESCEKKIIGQIVHFCSRAALNIVGISERTIEKLHRMKLLLTISDIYSIHKHKKEIYSCRELEIKEKMFSNLTSAIEESKKTEPSRILVGLGIDHVGEEISRLLLKNFGSIEKIFKSSVEEKLNIPGIGPKCVHAIDC</sequence>
<dbReference type="Pfam" id="PF12826">
    <property type="entry name" value="HHH_2"/>
    <property type="match status" value="1"/>
</dbReference>
<dbReference type="SUPFAM" id="SSF47781">
    <property type="entry name" value="RuvA domain 2-like"/>
    <property type="match status" value="1"/>
</dbReference>
<evidence type="ECO:0000256" key="3">
    <source>
        <dbReference type="ARBA" id="ARBA00022833"/>
    </source>
</evidence>
<keyword evidence="3" id="KW-0862">Zinc</keyword>
<dbReference type="AlphaFoldDB" id="A0A0J9W6V4"/>
<dbReference type="GO" id="GO:0003911">
    <property type="term" value="F:DNA ligase (NAD+) activity"/>
    <property type="evidence" value="ECO:0007669"/>
    <property type="project" value="InterPro"/>
</dbReference>
<dbReference type="Gene3D" id="1.10.150.20">
    <property type="entry name" value="5' to 3' exonuclease, C-terminal subdomain"/>
    <property type="match status" value="2"/>
</dbReference>
<dbReference type="GO" id="GO:0006281">
    <property type="term" value="P:DNA repair"/>
    <property type="evidence" value="ECO:0007669"/>
    <property type="project" value="UniProtKB-KW"/>
</dbReference>
<evidence type="ECO:0000256" key="4">
    <source>
        <dbReference type="ARBA" id="ARBA00023204"/>
    </source>
</evidence>
<gene>
    <name evidence="7" type="ORF">PVNG_02471</name>
</gene>
<evidence type="ECO:0000256" key="1">
    <source>
        <dbReference type="ARBA" id="ARBA00022723"/>
    </source>
</evidence>
<accession>A0A0J9W6V4</accession>
<keyword evidence="2" id="KW-0227">DNA damage</keyword>
<evidence type="ECO:0000313" key="7">
    <source>
        <dbReference type="EMBL" id="KMZ96333.1"/>
    </source>
</evidence>
<reference evidence="7 8" key="1">
    <citation type="submission" date="2011-09" db="EMBL/GenBank/DDBJ databases">
        <title>The Genome Sequence of Plasmodium vivax North Korean.</title>
        <authorList>
            <consortium name="The Broad Institute Genome Sequencing Platform"/>
            <consortium name="The Broad Institute Genome Sequencing Center for Infectious Disease"/>
            <person name="Neafsey D."/>
            <person name="Carlton J."/>
            <person name="Barnwell J."/>
            <person name="Collins W."/>
            <person name="Escalante A."/>
            <person name="Mullikin J."/>
            <person name="Saul A."/>
            <person name="Guigo R."/>
            <person name="Camara F."/>
            <person name="Young S.K."/>
            <person name="Zeng Q."/>
            <person name="Gargeya S."/>
            <person name="Fitzgerald M."/>
            <person name="Haas B."/>
            <person name="Abouelleil A."/>
            <person name="Alvarado L."/>
            <person name="Arachchi H.M."/>
            <person name="Berlin A."/>
            <person name="Brown A."/>
            <person name="Chapman S.B."/>
            <person name="Chen Z."/>
            <person name="Dunbar C."/>
            <person name="Freedman E."/>
            <person name="Gearin G."/>
            <person name="Gellesch M."/>
            <person name="Goldberg J."/>
            <person name="Griggs A."/>
            <person name="Gujja S."/>
            <person name="Heiman D."/>
            <person name="Howarth C."/>
            <person name="Larson L."/>
            <person name="Lui A."/>
            <person name="MacDonald P.J.P."/>
            <person name="Montmayeur A."/>
            <person name="Murphy C."/>
            <person name="Neiman D."/>
            <person name="Pearson M."/>
            <person name="Priest M."/>
            <person name="Roberts A."/>
            <person name="Saif S."/>
            <person name="Shea T."/>
            <person name="Shenoy N."/>
            <person name="Sisk P."/>
            <person name="Stolte C."/>
            <person name="Sykes S."/>
            <person name="Wortman J."/>
            <person name="Nusbaum C."/>
            <person name="Birren B."/>
        </authorList>
    </citation>
    <scope>NUCLEOTIDE SEQUENCE [LARGE SCALE GENOMIC DNA]</scope>
    <source>
        <strain evidence="7 8">North Korean</strain>
    </source>
</reference>
<evidence type="ECO:0000259" key="5">
    <source>
        <dbReference type="Pfam" id="PF03119"/>
    </source>
</evidence>
<dbReference type="EMBL" id="KQ235637">
    <property type="protein sequence ID" value="KMZ96333.1"/>
    <property type="molecule type" value="Genomic_DNA"/>
</dbReference>
<evidence type="ECO:0000256" key="2">
    <source>
        <dbReference type="ARBA" id="ARBA00022763"/>
    </source>
</evidence>
<dbReference type="InterPro" id="IPR041663">
    <property type="entry name" value="DisA/LigA_HHH"/>
</dbReference>
<dbReference type="Proteomes" id="UP000053239">
    <property type="component" value="Unassembled WGS sequence"/>
</dbReference>
<evidence type="ECO:0000259" key="6">
    <source>
        <dbReference type="Pfam" id="PF12826"/>
    </source>
</evidence>
<keyword evidence="1" id="KW-0479">Metal-binding</keyword>
<dbReference type="GO" id="GO:0046872">
    <property type="term" value="F:metal ion binding"/>
    <property type="evidence" value="ECO:0007669"/>
    <property type="project" value="UniProtKB-KW"/>
</dbReference>
<dbReference type="Pfam" id="PF03119">
    <property type="entry name" value="DNA_ligase_ZBD"/>
    <property type="match status" value="1"/>
</dbReference>
<protein>
    <submittedName>
        <fullName evidence="7">Uncharacterized protein</fullName>
    </submittedName>
</protein>
<keyword evidence="4" id="KW-0234">DNA repair</keyword>
<evidence type="ECO:0000313" key="8">
    <source>
        <dbReference type="Proteomes" id="UP000053239"/>
    </source>
</evidence>
<dbReference type="GO" id="GO:0006260">
    <property type="term" value="P:DNA replication"/>
    <property type="evidence" value="ECO:0007669"/>
    <property type="project" value="InterPro"/>
</dbReference>
<dbReference type="InterPro" id="IPR004149">
    <property type="entry name" value="Znf_DNAligase_C4"/>
</dbReference>
<dbReference type="InterPro" id="IPR010994">
    <property type="entry name" value="RuvA_2-like"/>
</dbReference>
<organism evidence="7 8">
    <name type="scientific">Plasmodium vivax North Korean</name>
    <dbReference type="NCBI Taxonomy" id="1035514"/>
    <lineage>
        <taxon>Eukaryota</taxon>
        <taxon>Sar</taxon>
        <taxon>Alveolata</taxon>
        <taxon>Apicomplexa</taxon>
        <taxon>Aconoidasida</taxon>
        <taxon>Haemosporida</taxon>
        <taxon>Plasmodiidae</taxon>
        <taxon>Plasmodium</taxon>
        <taxon>Plasmodium (Plasmodium)</taxon>
    </lineage>
</organism>